<dbReference type="AlphaFoldDB" id="A0A1M6CGM2"/>
<accession>A0A1M6CGM2</accession>
<evidence type="ECO:0000256" key="1">
    <source>
        <dbReference type="SAM" id="Phobius"/>
    </source>
</evidence>
<keyword evidence="1" id="KW-1133">Transmembrane helix</keyword>
<name>A0A1M6CGM2_9CLOT</name>
<keyword evidence="1" id="KW-0812">Transmembrane</keyword>
<evidence type="ECO:0000313" key="3">
    <source>
        <dbReference type="Proteomes" id="UP000184310"/>
    </source>
</evidence>
<evidence type="ECO:0008006" key="4">
    <source>
        <dbReference type="Google" id="ProtNLM"/>
    </source>
</evidence>
<proteinExistence type="predicted"/>
<keyword evidence="1" id="KW-0472">Membrane</keyword>
<feature type="transmembrane region" description="Helical" evidence="1">
    <location>
        <begin position="60"/>
        <end position="79"/>
    </location>
</feature>
<dbReference type="STRING" id="1121302.SAMN02745163_00455"/>
<protein>
    <recommendedName>
        <fullName evidence="4">DUF2752 domain-containing protein</fullName>
    </recommendedName>
</protein>
<dbReference type="Pfam" id="PF10825">
    <property type="entry name" value="DUF2752"/>
    <property type="match status" value="1"/>
</dbReference>
<dbReference type="RefSeq" id="WP_072984877.1">
    <property type="nucleotide sequence ID" value="NZ_FQZB01000004.1"/>
</dbReference>
<feature type="transmembrane region" description="Helical" evidence="1">
    <location>
        <begin position="91"/>
        <end position="110"/>
    </location>
</feature>
<dbReference type="InterPro" id="IPR021215">
    <property type="entry name" value="DUF2752"/>
</dbReference>
<dbReference type="EMBL" id="FQZB01000004">
    <property type="protein sequence ID" value="SHI59838.1"/>
    <property type="molecule type" value="Genomic_DNA"/>
</dbReference>
<reference evidence="2 3" key="1">
    <citation type="submission" date="2016-11" db="EMBL/GenBank/DDBJ databases">
        <authorList>
            <person name="Jaros S."/>
            <person name="Januszkiewicz K."/>
            <person name="Wedrychowicz H."/>
        </authorList>
    </citation>
    <scope>NUCLEOTIDE SEQUENCE [LARGE SCALE GENOMIC DNA]</scope>
    <source>
        <strain evidence="2 3">DSM 21758</strain>
    </source>
</reference>
<dbReference type="Proteomes" id="UP000184310">
    <property type="component" value="Unassembled WGS sequence"/>
</dbReference>
<organism evidence="2 3">
    <name type="scientific">Clostridium cavendishii DSM 21758</name>
    <dbReference type="NCBI Taxonomy" id="1121302"/>
    <lineage>
        <taxon>Bacteria</taxon>
        <taxon>Bacillati</taxon>
        <taxon>Bacillota</taxon>
        <taxon>Clostridia</taxon>
        <taxon>Eubacteriales</taxon>
        <taxon>Clostridiaceae</taxon>
        <taxon>Clostridium</taxon>
    </lineage>
</organism>
<keyword evidence="3" id="KW-1185">Reference proteome</keyword>
<feature type="transmembrane region" description="Helical" evidence="1">
    <location>
        <begin position="12"/>
        <end position="34"/>
    </location>
</feature>
<gene>
    <name evidence="2" type="ORF">SAMN02745163_00455</name>
</gene>
<sequence length="138" mass="15720">MSNFKLFLKNNFILIICIALFIILTKGMCIIKAITGIPCPGCGLTRAHLALLRLDFKTAFHYHPLFFIVIPFIIFLISADKPLLGSKRNELFLYTLIASLFIGVYIYRMYTLFPTTAPMNVDDNSISMELLKLIKLII</sequence>
<evidence type="ECO:0000313" key="2">
    <source>
        <dbReference type="EMBL" id="SHI59838.1"/>
    </source>
</evidence>
<dbReference type="OrthoDB" id="9815897at2"/>